<feature type="domain" description="Protein kinase" evidence="14">
    <location>
        <begin position="248"/>
        <end position="502"/>
    </location>
</feature>
<feature type="compositionally biased region" description="Low complexity" evidence="13">
    <location>
        <begin position="57"/>
        <end position="71"/>
    </location>
</feature>
<dbReference type="Pfam" id="PF00069">
    <property type="entry name" value="Pkinase"/>
    <property type="match status" value="1"/>
</dbReference>
<dbReference type="Gene3D" id="1.10.510.10">
    <property type="entry name" value="Transferase(Phosphotransferase) domain 1"/>
    <property type="match status" value="1"/>
</dbReference>
<dbReference type="InterPro" id="IPR008271">
    <property type="entry name" value="Ser/Thr_kinase_AS"/>
</dbReference>
<feature type="compositionally biased region" description="Low complexity" evidence="13">
    <location>
        <begin position="225"/>
        <end position="238"/>
    </location>
</feature>
<dbReference type="SUPFAM" id="SSF56112">
    <property type="entry name" value="Protein kinase-like (PK-like)"/>
    <property type="match status" value="1"/>
</dbReference>
<evidence type="ECO:0000256" key="13">
    <source>
        <dbReference type="SAM" id="MobiDB-lite"/>
    </source>
</evidence>
<evidence type="ECO:0000256" key="9">
    <source>
        <dbReference type="PIRSR" id="PIRSR630616-2"/>
    </source>
</evidence>
<accession>A0ABD3F4H0</accession>
<organism evidence="15 16">
    <name type="scientific">Phytophthora oleae</name>
    <dbReference type="NCBI Taxonomy" id="2107226"/>
    <lineage>
        <taxon>Eukaryota</taxon>
        <taxon>Sar</taxon>
        <taxon>Stramenopiles</taxon>
        <taxon>Oomycota</taxon>
        <taxon>Peronosporomycetes</taxon>
        <taxon>Peronosporales</taxon>
        <taxon>Peronosporaceae</taxon>
        <taxon>Phytophthora</taxon>
    </lineage>
</organism>
<evidence type="ECO:0000256" key="12">
    <source>
        <dbReference type="RuleBase" id="RU367134"/>
    </source>
</evidence>
<dbReference type="InterPro" id="IPR011009">
    <property type="entry name" value="Kinase-like_dom_sf"/>
</dbReference>
<comment type="caution">
    <text evidence="15">The sequence shown here is derived from an EMBL/GenBank/DDBJ whole genome shotgun (WGS) entry which is preliminary data.</text>
</comment>
<evidence type="ECO:0000256" key="3">
    <source>
        <dbReference type="ARBA" id="ARBA00022741"/>
    </source>
</evidence>
<evidence type="ECO:0000259" key="14">
    <source>
        <dbReference type="PROSITE" id="PS50011"/>
    </source>
</evidence>
<comment type="catalytic activity">
    <reaction evidence="6 12">
        <text>L-threonyl-[protein] + ATP = O-phospho-L-threonyl-[protein] + ADP + H(+)</text>
        <dbReference type="Rhea" id="RHEA:46608"/>
        <dbReference type="Rhea" id="RHEA-COMP:11060"/>
        <dbReference type="Rhea" id="RHEA-COMP:11605"/>
        <dbReference type="ChEBI" id="CHEBI:15378"/>
        <dbReference type="ChEBI" id="CHEBI:30013"/>
        <dbReference type="ChEBI" id="CHEBI:30616"/>
        <dbReference type="ChEBI" id="CHEBI:61977"/>
        <dbReference type="ChEBI" id="CHEBI:456216"/>
        <dbReference type="EC" id="2.7.11.1"/>
    </reaction>
</comment>
<keyword evidence="2 12" id="KW-0808">Transferase</keyword>
<keyword evidence="1 12" id="KW-0723">Serine/threonine-protein kinase</keyword>
<sequence>MYSRPGADSRFGARPTGANSFRLRSDENRRPNFGQGAPSPGSADVDMKDASPAGPGRFRTSPASASSSTFSHNRQALRERTTAGYRSTATSRLMAPTASSMAHRSAPRPSPTSSGSVPSYARPTTSSTTGRYQGARVPPAPIKASGPSRFQSATSSSAARPAPTRPTYAGGGASSRFQTASTAQPRYGSTRTQHKVPTPPQQRAVAQATPPPAPAEMMDYEDQHTQQQREQGQDQQKQTPKAWSLDDFEIGRELGTGKFGQVYLAREKTSRMVVALKVLVKEQLKAAGVAHQLRKEVEIHSRIRHENILPLYATFQDATRVYLVLKYAGGGDLYKKMRSMPGRRFPERQAMLYTAQLVSALEACHQQHVIHRDIKPENLLLSDEGTIQLADFGWSSANVTAATRRDTLCGTLDYLSPEMIRGEKYDESVDIWAVGIIMYELLVGKPPFEAPGQNETIELITEGQLHVPPNVSLAAKDLITRILQKLPGKRLSLQGIKAHRWFAPLALRQRSTRRNDF</sequence>
<keyword evidence="16" id="KW-1185">Reference proteome</keyword>
<dbReference type="FunFam" id="1.10.510.10:FF:000235">
    <property type="entry name" value="Serine/threonine-protein kinase ark1"/>
    <property type="match status" value="1"/>
</dbReference>
<protein>
    <recommendedName>
        <fullName evidence="12">Aurora kinase</fullName>
        <ecNumber evidence="12">2.7.11.1</ecNumber>
    </recommendedName>
</protein>
<feature type="binding site" evidence="9">
    <location>
        <position position="391"/>
    </location>
    <ligand>
        <name>ATP</name>
        <dbReference type="ChEBI" id="CHEBI:30616"/>
    </ligand>
</feature>
<evidence type="ECO:0000256" key="5">
    <source>
        <dbReference type="ARBA" id="ARBA00022840"/>
    </source>
</evidence>
<dbReference type="EMBL" id="JBIMZQ010000036">
    <property type="protein sequence ID" value="KAL3661377.1"/>
    <property type="molecule type" value="Genomic_DNA"/>
</dbReference>
<evidence type="ECO:0000313" key="16">
    <source>
        <dbReference type="Proteomes" id="UP001632037"/>
    </source>
</evidence>
<gene>
    <name evidence="15" type="ORF">V7S43_013580</name>
</gene>
<keyword evidence="5 9" id="KW-0067">ATP-binding</keyword>
<feature type="binding site" evidence="9 11">
    <location>
        <position position="277"/>
    </location>
    <ligand>
        <name>ATP</name>
        <dbReference type="ChEBI" id="CHEBI:30616"/>
    </ligand>
</feature>
<feature type="active site" description="Proton acceptor" evidence="8">
    <location>
        <position position="373"/>
    </location>
</feature>
<keyword evidence="4 12" id="KW-0418">Kinase</keyword>
<comment type="similarity">
    <text evidence="12">Belongs to the protein kinase superfamily. Ser/Thr protein kinase family. Aurora subfamily.</text>
</comment>
<dbReference type="InterPro" id="IPR000719">
    <property type="entry name" value="Prot_kinase_dom"/>
</dbReference>
<feature type="region of interest" description="Disordered" evidence="13">
    <location>
        <begin position="1"/>
        <end position="242"/>
    </location>
</feature>
<dbReference type="AlphaFoldDB" id="A0ABD3F4H0"/>
<dbReference type="PROSITE" id="PS00107">
    <property type="entry name" value="PROTEIN_KINASE_ATP"/>
    <property type="match status" value="1"/>
</dbReference>
<feature type="binding site" evidence="9">
    <location>
        <begin position="377"/>
        <end position="378"/>
    </location>
    <ligand>
        <name>ATP</name>
        <dbReference type="ChEBI" id="CHEBI:30616"/>
    </ligand>
</feature>
<keyword evidence="3 9" id="KW-0547">Nucleotide-binding</keyword>
<evidence type="ECO:0000256" key="7">
    <source>
        <dbReference type="ARBA" id="ARBA00048679"/>
    </source>
</evidence>
<feature type="binding site" evidence="9">
    <location>
        <position position="258"/>
    </location>
    <ligand>
        <name>ATP</name>
        <dbReference type="ChEBI" id="CHEBI:30616"/>
    </ligand>
</feature>
<feature type="compositionally biased region" description="Polar residues" evidence="13">
    <location>
        <begin position="175"/>
        <end position="191"/>
    </location>
</feature>
<evidence type="ECO:0000256" key="1">
    <source>
        <dbReference type="ARBA" id="ARBA00022527"/>
    </source>
</evidence>
<feature type="compositionally biased region" description="Polar residues" evidence="13">
    <location>
        <begin position="84"/>
        <end position="102"/>
    </location>
</feature>
<evidence type="ECO:0000313" key="15">
    <source>
        <dbReference type="EMBL" id="KAL3661377.1"/>
    </source>
</evidence>
<evidence type="ECO:0000256" key="8">
    <source>
        <dbReference type="PIRSR" id="PIRSR630616-1"/>
    </source>
</evidence>
<dbReference type="Proteomes" id="UP001632037">
    <property type="component" value="Unassembled WGS sequence"/>
</dbReference>
<name>A0ABD3F4H0_9STRA</name>
<feature type="compositionally biased region" description="Low complexity" evidence="13">
    <location>
        <begin position="152"/>
        <end position="167"/>
    </location>
</feature>
<dbReference type="FunFam" id="3.30.200.20:FF:000042">
    <property type="entry name" value="Aurora kinase A"/>
    <property type="match status" value="1"/>
</dbReference>
<reference evidence="15 16" key="1">
    <citation type="submission" date="2024-09" db="EMBL/GenBank/DDBJ databases">
        <title>Genome sequencing and assembly of Phytophthora oleae, isolate VK10A, causative agent of rot of olive drupes.</title>
        <authorList>
            <person name="Conti Taguali S."/>
            <person name="Riolo M."/>
            <person name="La Spada F."/>
            <person name="Cacciola S.O."/>
            <person name="Dionisio G."/>
        </authorList>
    </citation>
    <scope>NUCLEOTIDE SEQUENCE [LARGE SCALE GENOMIC DNA]</scope>
    <source>
        <strain evidence="15 16">VK10A</strain>
    </source>
</reference>
<evidence type="ECO:0000256" key="4">
    <source>
        <dbReference type="ARBA" id="ARBA00022777"/>
    </source>
</evidence>
<evidence type="ECO:0000256" key="10">
    <source>
        <dbReference type="PIRSR" id="PIRSR630616-3"/>
    </source>
</evidence>
<evidence type="ECO:0000256" key="11">
    <source>
        <dbReference type="PROSITE-ProRule" id="PRU10141"/>
    </source>
</evidence>
<dbReference type="CDD" id="cd14007">
    <property type="entry name" value="STKc_Aurora"/>
    <property type="match status" value="1"/>
</dbReference>
<dbReference type="InterPro" id="IPR030616">
    <property type="entry name" value="Aur-like"/>
</dbReference>
<dbReference type="GO" id="GO:0005524">
    <property type="term" value="F:ATP binding"/>
    <property type="evidence" value="ECO:0007669"/>
    <property type="project" value="UniProtKB-UniRule"/>
</dbReference>
<dbReference type="PROSITE" id="PS50011">
    <property type="entry name" value="PROTEIN_KINASE_DOM"/>
    <property type="match status" value="1"/>
</dbReference>
<feature type="compositionally biased region" description="Polar residues" evidence="13">
    <location>
        <begin position="111"/>
        <end position="131"/>
    </location>
</feature>
<dbReference type="PANTHER" id="PTHR24350">
    <property type="entry name" value="SERINE/THREONINE-PROTEIN KINASE IAL-RELATED"/>
    <property type="match status" value="1"/>
</dbReference>
<dbReference type="InterPro" id="IPR017441">
    <property type="entry name" value="Protein_kinase_ATP_BS"/>
</dbReference>
<proteinExistence type="inferred from homology"/>
<evidence type="ECO:0000256" key="2">
    <source>
        <dbReference type="ARBA" id="ARBA00022679"/>
    </source>
</evidence>
<evidence type="ECO:0000256" key="6">
    <source>
        <dbReference type="ARBA" id="ARBA00047899"/>
    </source>
</evidence>
<dbReference type="SMART" id="SM00220">
    <property type="entry name" value="S_TKc"/>
    <property type="match status" value="1"/>
</dbReference>
<dbReference type="PROSITE" id="PS00108">
    <property type="entry name" value="PROTEIN_KINASE_ST"/>
    <property type="match status" value="1"/>
</dbReference>
<dbReference type="EC" id="2.7.11.1" evidence="12"/>
<feature type="cross-link" description="Glycyl lysine isopeptide (Lys-Gly) (interchain with G-Cter in SUMO2)" evidence="10">
    <location>
        <position position="375"/>
    </location>
</feature>
<comment type="catalytic activity">
    <reaction evidence="7 12">
        <text>L-seryl-[protein] + ATP = O-phospho-L-seryl-[protein] + ADP + H(+)</text>
        <dbReference type="Rhea" id="RHEA:17989"/>
        <dbReference type="Rhea" id="RHEA-COMP:9863"/>
        <dbReference type="Rhea" id="RHEA-COMP:11604"/>
        <dbReference type="ChEBI" id="CHEBI:15378"/>
        <dbReference type="ChEBI" id="CHEBI:29999"/>
        <dbReference type="ChEBI" id="CHEBI:30616"/>
        <dbReference type="ChEBI" id="CHEBI:83421"/>
        <dbReference type="ChEBI" id="CHEBI:456216"/>
        <dbReference type="EC" id="2.7.11.1"/>
    </reaction>
</comment>
<dbReference type="GO" id="GO:0004674">
    <property type="term" value="F:protein serine/threonine kinase activity"/>
    <property type="evidence" value="ECO:0007669"/>
    <property type="project" value="UniProtKB-KW"/>
</dbReference>